<evidence type="ECO:0000313" key="8">
    <source>
        <dbReference type="Proteomes" id="UP000294927"/>
    </source>
</evidence>
<dbReference type="RefSeq" id="WP_243867516.1">
    <property type="nucleotide sequence ID" value="NZ_SOCP01000034.1"/>
</dbReference>
<dbReference type="PROSITE" id="PS00109">
    <property type="entry name" value="PROTEIN_KINASE_TYR"/>
    <property type="match status" value="1"/>
</dbReference>
<evidence type="ECO:0000313" key="7">
    <source>
        <dbReference type="EMBL" id="TDV35437.1"/>
    </source>
</evidence>
<proteinExistence type="predicted"/>
<keyword evidence="8" id="KW-1185">Reference proteome</keyword>
<dbReference type="InterPro" id="IPR008266">
    <property type="entry name" value="Tyr_kinase_AS"/>
</dbReference>
<dbReference type="CDD" id="cd14014">
    <property type="entry name" value="STKc_PknB_like"/>
    <property type="match status" value="1"/>
</dbReference>
<dbReference type="Gene3D" id="1.10.510.10">
    <property type="entry name" value="Transferase(Phosphotransferase) domain 1"/>
    <property type="match status" value="1"/>
</dbReference>
<protein>
    <recommendedName>
        <fullName evidence="1">non-specific serine/threonine protein kinase</fullName>
        <ecNumber evidence="1">2.7.11.1</ecNumber>
    </recommendedName>
</protein>
<dbReference type="InterPro" id="IPR011009">
    <property type="entry name" value="Kinase-like_dom_sf"/>
</dbReference>
<dbReference type="PANTHER" id="PTHR43671">
    <property type="entry name" value="SERINE/THREONINE-PROTEIN KINASE NEK"/>
    <property type="match status" value="1"/>
</dbReference>
<sequence length="357" mass="39357">MTGLLNRGDHVTDTLVVDRRLGEGAFAEVYRVRHAHLGPQALKIFKRVASVEGTKALLGEAQLLSTLGHPNIIRVFDANTVRTPEGMRGYFTMEYIPGGNLEQLIREHRPAVPTEIVITVLEQIAEGLAIAHDQTPPVLHRDVTLANILVGREDTGPRVRISDFGLAKRADPVTRLAAAQGTYAFMAPEVLRNEDYSCAGDVWSVGTIAYLLLTNRFPFDDDGPFPWFSRTGFSRGPLPPSSYNPEVDAELDRLVLAALETDQRDRPATARVLADALRERRAAAGDDRTPVSHAEPATTVPPCERARRLAEAAIALSRVPGELAHAADLMEEAIDIASAYRRLHQFRIELWRRGVTL</sequence>
<organism evidence="7 8">
    <name type="scientific">Actinophytocola oryzae</name>
    <dbReference type="NCBI Taxonomy" id="502181"/>
    <lineage>
        <taxon>Bacteria</taxon>
        <taxon>Bacillati</taxon>
        <taxon>Actinomycetota</taxon>
        <taxon>Actinomycetes</taxon>
        <taxon>Pseudonocardiales</taxon>
        <taxon>Pseudonocardiaceae</taxon>
    </lineage>
</organism>
<dbReference type="SUPFAM" id="SSF56112">
    <property type="entry name" value="Protein kinase-like (PK-like)"/>
    <property type="match status" value="1"/>
</dbReference>
<dbReference type="InterPro" id="IPR050660">
    <property type="entry name" value="NEK_Ser/Thr_kinase"/>
</dbReference>
<keyword evidence="3" id="KW-0547">Nucleotide-binding</keyword>
<reference evidence="7 8" key="1">
    <citation type="submission" date="2019-03" db="EMBL/GenBank/DDBJ databases">
        <title>Genomic Encyclopedia of Archaeal and Bacterial Type Strains, Phase II (KMG-II): from individual species to whole genera.</title>
        <authorList>
            <person name="Goeker M."/>
        </authorList>
    </citation>
    <scope>NUCLEOTIDE SEQUENCE [LARGE SCALE GENOMIC DNA]</scope>
    <source>
        <strain evidence="7 8">DSM 45499</strain>
    </source>
</reference>
<dbReference type="Gene3D" id="3.30.200.20">
    <property type="entry name" value="Phosphorylase Kinase, domain 1"/>
    <property type="match status" value="1"/>
</dbReference>
<accession>A0A4R7UPF9</accession>
<evidence type="ECO:0000256" key="2">
    <source>
        <dbReference type="ARBA" id="ARBA00022679"/>
    </source>
</evidence>
<dbReference type="GO" id="GO:0004674">
    <property type="term" value="F:protein serine/threonine kinase activity"/>
    <property type="evidence" value="ECO:0007669"/>
    <property type="project" value="UniProtKB-EC"/>
</dbReference>
<dbReference type="EC" id="2.7.11.1" evidence="1"/>
<evidence type="ECO:0000256" key="3">
    <source>
        <dbReference type="ARBA" id="ARBA00022741"/>
    </source>
</evidence>
<dbReference type="PANTHER" id="PTHR43671:SF13">
    <property type="entry name" value="SERINE_THREONINE-PROTEIN KINASE NEK2"/>
    <property type="match status" value="1"/>
</dbReference>
<keyword evidence="2" id="KW-0808">Transferase</keyword>
<dbReference type="GO" id="GO:0005524">
    <property type="term" value="F:ATP binding"/>
    <property type="evidence" value="ECO:0007669"/>
    <property type="project" value="UniProtKB-KW"/>
</dbReference>
<dbReference type="Pfam" id="PF00069">
    <property type="entry name" value="Pkinase"/>
    <property type="match status" value="1"/>
</dbReference>
<dbReference type="InterPro" id="IPR000719">
    <property type="entry name" value="Prot_kinase_dom"/>
</dbReference>
<dbReference type="PROSITE" id="PS50011">
    <property type="entry name" value="PROTEIN_KINASE_DOM"/>
    <property type="match status" value="1"/>
</dbReference>
<feature type="domain" description="Protein kinase" evidence="6">
    <location>
        <begin position="15"/>
        <end position="278"/>
    </location>
</feature>
<evidence type="ECO:0000256" key="1">
    <source>
        <dbReference type="ARBA" id="ARBA00012513"/>
    </source>
</evidence>
<evidence type="ECO:0000259" key="6">
    <source>
        <dbReference type="PROSITE" id="PS50011"/>
    </source>
</evidence>
<dbReference type="AlphaFoldDB" id="A0A4R7UPF9"/>
<comment type="caution">
    <text evidence="7">The sequence shown here is derived from an EMBL/GenBank/DDBJ whole genome shotgun (WGS) entry which is preliminary data.</text>
</comment>
<dbReference type="Proteomes" id="UP000294927">
    <property type="component" value="Unassembled WGS sequence"/>
</dbReference>
<keyword evidence="4 7" id="KW-0418">Kinase</keyword>
<name>A0A4R7UPF9_9PSEU</name>
<keyword evidence="5" id="KW-0067">ATP-binding</keyword>
<evidence type="ECO:0000256" key="4">
    <source>
        <dbReference type="ARBA" id="ARBA00022777"/>
    </source>
</evidence>
<gene>
    <name evidence="7" type="ORF">CLV71_13424</name>
</gene>
<evidence type="ECO:0000256" key="5">
    <source>
        <dbReference type="ARBA" id="ARBA00022840"/>
    </source>
</evidence>
<dbReference type="EMBL" id="SOCP01000034">
    <property type="protein sequence ID" value="TDV35437.1"/>
    <property type="molecule type" value="Genomic_DNA"/>
</dbReference>